<evidence type="ECO:0000313" key="3">
    <source>
        <dbReference type="Proteomes" id="UP000606786"/>
    </source>
</evidence>
<keyword evidence="1" id="KW-0472">Membrane</keyword>
<accession>A0A811UK87</accession>
<protein>
    <submittedName>
        <fullName evidence="2">(Mediterranean fruit fly) hypothetical protein</fullName>
    </submittedName>
</protein>
<dbReference type="EMBL" id="CAJHJT010000012">
    <property type="protein sequence ID" value="CAD6998758.1"/>
    <property type="molecule type" value="Genomic_DNA"/>
</dbReference>
<evidence type="ECO:0000256" key="1">
    <source>
        <dbReference type="SAM" id="Phobius"/>
    </source>
</evidence>
<keyword evidence="1" id="KW-1133">Transmembrane helix</keyword>
<name>A0A811UK87_CERCA</name>
<evidence type="ECO:0000313" key="2">
    <source>
        <dbReference type="EMBL" id="CAD6998758.1"/>
    </source>
</evidence>
<dbReference type="Proteomes" id="UP000606786">
    <property type="component" value="Unassembled WGS sequence"/>
</dbReference>
<feature type="transmembrane region" description="Helical" evidence="1">
    <location>
        <begin position="33"/>
        <end position="50"/>
    </location>
</feature>
<organism evidence="2 3">
    <name type="scientific">Ceratitis capitata</name>
    <name type="common">Mediterranean fruit fly</name>
    <name type="synonym">Tephritis capitata</name>
    <dbReference type="NCBI Taxonomy" id="7213"/>
    <lineage>
        <taxon>Eukaryota</taxon>
        <taxon>Metazoa</taxon>
        <taxon>Ecdysozoa</taxon>
        <taxon>Arthropoda</taxon>
        <taxon>Hexapoda</taxon>
        <taxon>Insecta</taxon>
        <taxon>Pterygota</taxon>
        <taxon>Neoptera</taxon>
        <taxon>Endopterygota</taxon>
        <taxon>Diptera</taxon>
        <taxon>Brachycera</taxon>
        <taxon>Muscomorpha</taxon>
        <taxon>Tephritoidea</taxon>
        <taxon>Tephritidae</taxon>
        <taxon>Ceratitis</taxon>
        <taxon>Ceratitis</taxon>
    </lineage>
</organism>
<keyword evidence="3" id="KW-1185">Reference proteome</keyword>
<sequence length="103" mass="12353">MYVQNIHIFANKFRKFLHLNATMPDRNGKNNNTFPFVFSFGFFLTRRLYLFSSVWYKKRRFPTYFERLQLGSKDKISANDGIMRQQTEQTDAGKLVHILICMF</sequence>
<keyword evidence="1" id="KW-0812">Transmembrane</keyword>
<gene>
    <name evidence="2" type="ORF">CCAP1982_LOCUS7312</name>
</gene>
<comment type="caution">
    <text evidence="2">The sequence shown here is derived from an EMBL/GenBank/DDBJ whole genome shotgun (WGS) entry which is preliminary data.</text>
</comment>
<reference evidence="2" key="1">
    <citation type="submission" date="2020-11" db="EMBL/GenBank/DDBJ databases">
        <authorList>
            <person name="Whitehead M."/>
        </authorList>
    </citation>
    <scope>NUCLEOTIDE SEQUENCE</scope>
    <source>
        <strain evidence="2">EGII</strain>
    </source>
</reference>
<proteinExistence type="predicted"/>
<dbReference type="AlphaFoldDB" id="A0A811UK87"/>